<accession>H5TD86</accession>
<evidence type="ECO:0000313" key="1">
    <source>
        <dbReference type="EMBL" id="GAB56263.1"/>
    </source>
</evidence>
<proteinExistence type="predicted"/>
<protein>
    <submittedName>
        <fullName evidence="1">Uncharacterized protein</fullName>
    </submittedName>
</protein>
<gene>
    <name evidence="1" type="ORF">GPUN_2148</name>
</gene>
<dbReference type="Proteomes" id="UP000053586">
    <property type="component" value="Unassembled WGS sequence"/>
</dbReference>
<reference evidence="1 2" key="1">
    <citation type="journal article" date="2012" name="J. Bacteriol.">
        <title>Genome sequence of proteorhodopsin-containing sea ice bacterium Glaciecola punicea ACAM 611T.</title>
        <authorList>
            <person name="Qin Q.-L."/>
            <person name="Xie B.-B."/>
            <person name="Shu Y.-L."/>
            <person name="Rong J.-C."/>
            <person name="Zhao D.-L."/>
            <person name="Zhang X.-Y."/>
            <person name="Chen X.-L."/>
            <person name="Zhou B.-C."/>
            <person name="Zhanga Y.-Z."/>
        </authorList>
    </citation>
    <scope>NUCLEOTIDE SEQUENCE [LARGE SCALE GENOMIC DNA]</scope>
    <source>
        <strain evidence="1 2">ACAM 611</strain>
    </source>
</reference>
<evidence type="ECO:0000313" key="2">
    <source>
        <dbReference type="Proteomes" id="UP000053586"/>
    </source>
</evidence>
<keyword evidence="2" id="KW-1185">Reference proteome</keyword>
<name>H5TD86_9ALTE</name>
<dbReference type="AlphaFoldDB" id="H5TD86"/>
<organism evidence="1 2">
    <name type="scientific">Glaciecola punicea ACAM 611</name>
    <dbReference type="NCBI Taxonomy" id="1121923"/>
    <lineage>
        <taxon>Bacteria</taxon>
        <taxon>Pseudomonadati</taxon>
        <taxon>Pseudomonadota</taxon>
        <taxon>Gammaproteobacteria</taxon>
        <taxon>Alteromonadales</taxon>
        <taxon>Alteromonadaceae</taxon>
        <taxon>Glaciecola</taxon>
    </lineage>
</organism>
<reference evidence="1 2" key="2">
    <citation type="journal article" date="2017" name="Antonie Van Leeuwenhoek">
        <title>Rhizobium rhizosphaerae sp. nov., a novel species isolated from rice rhizosphere.</title>
        <authorList>
            <person name="Zhao J.J."/>
            <person name="Zhang J."/>
            <person name="Zhang R.J."/>
            <person name="Zhang C.W."/>
            <person name="Yin H.Q."/>
            <person name="Zhang X.X."/>
        </authorList>
    </citation>
    <scope>NUCLEOTIDE SEQUENCE [LARGE SCALE GENOMIC DNA]</scope>
    <source>
        <strain evidence="1 2">ACAM 611</strain>
    </source>
</reference>
<sequence length="67" mass="7298">MLPASSNKALFRNKLITGVKAGVDLVKTHLTSIANAELFKIINNTEKSIIGGIQKFAVEYCVYNVNS</sequence>
<dbReference type="EMBL" id="BAET01000025">
    <property type="protein sequence ID" value="GAB56263.1"/>
    <property type="molecule type" value="Genomic_DNA"/>
</dbReference>
<comment type="caution">
    <text evidence="1">The sequence shown here is derived from an EMBL/GenBank/DDBJ whole genome shotgun (WGS) entry which is preliminary data.</text>
</comment>